<sequence>MASSSDYDLVVVGSGFAGCMATLSFLEECAKNNKPGKVALVEVGKEGERSGASKWTMAYLRLDKDLNFDSDWVKEMRLVSNGMADEEYCHKLEREAPISAKYLQERGVKWVHHDEPNVLLEFKTAQHFVFPEGGGKAIIAKLFEHIRGYKNCDIHYETEAIRLLTEESGAIKGLKVRKTDGLLHDLLAPNVVLACGGFEGNQEMLARYIGRDSHKLPLIAPGLKYNRGAGLRMCLEVGAGTAGSFDGMHCELVDTRATKPDAVIWGHNYGIVVNKDCERFYDEGKRHLFATFEMIALECWRDQNMSCFFVTDDDIMQKFKGSWVYDTTDQPPEKADTIEELADKMHLDPKLLKKTVDEYNAAVNDKEFDLMKLDGKATTGLKVNKTNWASKIEKAPFYGYPMTSNLTFTYGGVKTDLHARVLSTNDVPIPGLWAAGEMTGLFYNEYPPATSCLRSMTFGRLAGAEIASNLGMPQGQVEGKSIKEGVESRRSDSFMLMDRDLLSGEGRAVGAA</sequence>
<dbReference type="SUPFAM" id="SSF56425">
    <property type="entry name" value="Succinate dehydrogenase/fumarate reductase flavoprotein, catalytic domain"/>
    <property type="match status" value="1"/>
</dbReference>
<dbReference type="InterPro" id="IPR050315">
    <property type="entry name" value="FAD-oxidoreductase_2"/>
</dbReference>
<evidence type="ECO:0000256" key="2">
    <source>
        <dbReference type="ARBA" id="ARBA00022630"/>
    </source>
</evidence>
<comment type="caution">
    <text evidence="6">The sequence shown here is derived from an EMBL/GenBank/DDBJ whole genome shotgun (WGS) entry which is preliminary data.</text>
</comment>
<dbReference type="EMBL" id="JAAQHG020000035">
    <property type="protein sequence ID" value="KAL1583468.1"/>
    <property type="molecule type" value="Genomic_DNA"/>
</dbReference>
<evidence type="ECO:0000313" key="6">
    <source>
        <dbReference type="EMBL" id="KAL1583468.1"/>
    </source>
</evidence>
<keyword evidence="7" id="KW-1185">Reference proteome</keyword>
<dbReference type="Pfam" id="PF00890">
    <property type="entry name" value="FAD_binding_2"/>
    <property type="match status" value="1"/>
</dbReference>
<protein>
    <recommendedName>
        <fullName evidence="5">FAD-dependent oxidoreductase 2 FAD-binding domain-containing protein</fullName>
    </recommendedName>
</protein>
<organism evidence="6 7">
    <name type="scientific">Cladosporium halotolerans</name>
    <dbReference type="NCBI Taxonomy" id="1052096"/>
    <lineage>
        <taxon>Eukaryota</taxon>
        <taxon>Fungi</taxon>
        <taxon>Dikarya</taxon>
        <taxon>Ascomycota</taxon>
        <taxon>Pezizomycotina</taxon>
        <taxon>Dothideomycetes</taxon>
        <taxon>Dothideomycetidae</taxon>
        <taxon>Cladosporiales</taxon>
        <taxon>Cladosporiaceae</taxon>
        <taxon>Cladosporium</taxon>
    </lineage>
</organism>
<gene>
    <name evidence="6" type="ORF">WHR41_07552</name>
</gene>
<evidence type="ECO:0000256" key="1">
    <source>
        <dbReference type="ARBA" id="ARBA00001974"/>
    </source>
</evidence>
<dbReference type="Proteomes" id="UP000803884">
    <property type="component" value="Unassembled WGS sequence"/>
</dbReference>
<keyword evidence="4" id="KW-0560">Oxidoreductase</keyword>
<dbReference type="GO" id="GO:0016491">
    <property type="term" value="F:oxidoreductase activity"/>
    <property type="evidence" value="ECO:0007669"/>
    <property type="project" value="UniProtKB-KW"/>
</dbReference>
<reference evidence="6 7" key="1">
    <citation type="journal article" date="2020" name="Microbiol. Resour. Announc.">
        <title>Draft Genome Sequence of a Cladosporium Species Isolated from the Mesophotic Ascidian Didemnum maculosum.</title>
        <authorList>
            <person name="Gioti A."/>
            <person name="Siaperas R."/>
            <person name="Nikolaivits E."/>
            <person name="Le Goff G."/>
            <person name="Ouazzani J."/>
            <person name="Kotoulas G."/>
            <person name="Topakas E."/>
        </authorList>
    </citation>
    <scope>NUCLEOTIDE SEQUENCE [LARGE SCALE GENOMIC DNA]</scope>
    <source>
        <strain evidence="6 7">TM138-S3</strain>
    </source>
</reference>
<dbReference type="PANTHER" id="PTHR43400:SF7">
    <property type="entry name" value="FAD-DEPENDENT OXIDOREDUCTASE 2 FAD BINDING DOMAIN-CONTAINING PROTEIN"/>
    <property type="match status" value="1"/>
</dbReference>
<dbReference type="InterPro" id="IPR003953">
    <property type="entry name" value="FAD-dep_OxRdtase_2_FAD-bd"/>
</dbReference>
<dbReference type="SUPFAM" id="SSF51905">
    <property type="entry name" value="FAD/NAD(P)-binding domain"/>
    <property type="match status" value="1"/>
</dbReference>
<dbReference type="Gene3D" id="3.90.700.10">
    <property type="entry name" value="Succinate dehydrogenase/fumarate reductase flavoprotein, catalytic domain"/>
    <property type="match status" value="1"/>
</dbReference>
<dbReference type="Gene3D" id="3.50.50.60">
    <property type="entry name" value="FAD/NAD(P)-binding domain"/>
    <property type="match status" value="1"/>
</dbReference>
<dbReference type="PANTHER" id="PTHR43400">
    <property type="entry name" value="FUMARATE REDUCTASE"/>
    <property type="match status" value="1"/>
</dbReference>
<evidence type="ECO:0000313" key="7">
    <source>
        <dbReference type="Proteomes" id="UP000803884"/>
    </source>
</evidence>
<dbReference type="GeneID" id="96008994"/>
<dbReference type="RefSeq" id="XP_069226575.1">
    <property type="nucleotide sequence ID" value="XM_069376156.1"/>
</dbReference>
<dbReference type="AlphaFoldDB" id="A0AB34KFK8"/>
<keyword evidence="3" id="KW-0274">FAD</keyword>
<proteinExistence type="predicted"/>
<dbReference type="InterPro" id="IPR036188">
    <property type="entry name" value="FAD/NAD-bd_sf"/>
</dbReference>
<dbReference type="InterPro" id="IPR027477">
    <property type="entry name" value="Succ_DH/fumarate_Rdtase_cat_sf"/>
</dbReference>
<evidence type="ECO:0000259" key="5">
    <source>
        <dbReference type="Pfam" id="PF00890"/>
    </source>
</evidence>
<keyword evidence="2" id="KW-0285">Flavoprotein</keyword>
<comment type="cofactor">
    <cofactor evidence="1">
        <name>FAD</name>
        <dbReference type="ChEBI" id="CHEBI:57692"/>
    </cofactor>
</comment>
<evidence type="ECO:0000256" key="3">
    <source>
        <dbReference type="ARBA" id="ARBA00022827"/>
    </source>
</evidence>
<accession>A0AB34KFK8</accession>
<feature type="domain" description="FAD-dependent oxidoreductase 2 FAD-binding" evidence="5">
    <location>
        <begin position="8"/>
        <end position="442"/>
    </location>
</feature>
<name>A0AB34KFK8_9PEZI</name>
<evidence type="ECO:0000256" key="4">
    <source>
        <dbReference type="ARBA" id="ARBA00023002"/>
    </source>
</evidence>